<feature type="domain" description="Aminoglycoside phosphotransferase" evidence="1">
    <location>
        <begin position="25"/>
        <end position="246"/>
    </location>
</feature>
<evidence type="ECO:0000313" key="2">
    <source>
        <dbReference type="EMBL" id="MBD2862148.1"/>
    </source>
</evidence>
<dbReference type="AlphaFoldDB" id="A0A927C8P5"/>
<dbReference type="Proteomes" id="UP000639396">
    <property type="component" value="Unassembled WGS sequence"/>
</dbReference>
<proteinExistence type="predicted"/>
<evidence type="ECO:0000259" key="1">
    <source>
        <dbReference type="Pfam" id="PF01636"/>
    </source>
</evidence>
<comment type="caution">
    <text evidence="2">The sequence shown here is derived from an EMBL/GenBank/DDBJ whole genome shotgun (WGS) entry which is preliminary data.</text>
</comment>
<dbReference type="Gene3D" id="3.90.1200.10">
    <property type="match status" value="1"/>
</dbReference>
<dbReference type="Pfam" id="PF01636">
    <property type="entry name" value="APH"/>
    <property type="match status" value="1"/>
</dbReference>
<dbReference type="InterPro" id="IPR002575">
    <property type="entry name" value="Aminoglycoside_PTrfase"/>
</dbReference>
<dbReference type="EMBL" id="JACXJA010000008">
    <property type="protein sequence ID" value="MBD2862148.1"/>
    <property type="molecule type" value="Genomic_DNA"/>
</dbReference>
<accession>A0A927C8P5</accession>
<sequence length="283" mass="32710">MNEQLLDQRLELVKAEIGDLPYRELKVITTGCEKDVVILDQQTVLSFFRDGLRTETYDARQELIRRLAMQSEAILPVCRYRSQANHFAVETYVPGERITPRLVEENPEEGRRIGSAVGSLLRQLHRMPAQGLGLRSGFVQDVSRDMESGLKLLETRLSASEIRHVTVFLNEYYESAATVETCVVHGDFHFDNIVWDSDAGRLGVLDFGEAGVEDPALDLMYMRYYREEFRHAVLEAYGSEDSGLYDRNQMYDRIYGLYDMIENIRNDPRKPDFHKGYARFFES</sequence>
<organism evidence="2 3">
    <name type="scientific">Paenibacillus oceani</name>
    <dbReference type="NCBI Taxonomy" id="2772510"/>
    <lineage>
        <taxon>Bacteria</taxon>
        <taxon>Bacillati</taxon>
        <taxon>Bacillota</taxon>
        <taxon>Bacilli</taxon>
        <taxon>Bacillales</taxon>
        <taxon>Paenibacillaceae</taxon>
        <taxon>Paenibacillus</taxon>
    </lineage>
</organism>
<gene>
    <name evidence="2" type="ORF">IDH45_09155</name>
</gene>
<name>A0A927C8P5_9BACL</name>
<keyword evidence="3" id="KW-1185">Reference proteome</keyword>
<dbReference type="SUPFAM" id="SSF56112">
    <property type="entry name" value="Protein kinase-like (PK-like)"/>
    <property type="match status" value="1"/>
</dbReference>
<dbReference type="RefSeq" id="WP_190926761.1">
    <property type="nucleotide sequence ID" value="NZ_JACXJA010000008.1"/>
</dbReference>
<protein>
    <submittedName>
        <fullName evidence="2">Aminoglycoside phosphotransferase family protein</fullName>
    </submittedName>
</protein>
<dbReference type="PANTHER" id="PTHR21310">
    <property type="entry name" value="AMINOGLYCOSIDE PHOSPHOTRANSFERASE-RELATED-RELATED"/>
    <property type="match status" value="1"/>
</dbReference>
<dbReference type="InterPro" id="IPR011009">
    <property type="entry name" value="Kinase-like_dom_sf"/>
</dbReference>
<reference evidence="2" key="1">
    <citation type="submission" date="2020-09" db="EMBL/GenBank/DDBJ databases">
        <title>A novel bacterium of genus Paenibacillus, isolated from South China Sea.</title>
        <authorList>
            <person name="Huang H."/>
            <person name="Mo K."/>
            <person name="Hu Y."/>
        </authorList>
    </citation>
    <scope>NUCLEOTIDE SEQUENCE</scope>
    <source>
        <strain evidence="2">IB182363</strain>
    </source>
</reference>
<dbReference type="InterPro" id="IPR051678">
    <property type="entry name" value="AGP_Transferase"/>
</dbReference>
<evidence type="ECO:0000313" key="3">
    <source>
        <dbReference type="Proteomes" id="UP000639396"/>
    </source>
</evidence>